<evidence type="ECO:0000256" key="1">
    <source>
        <dbReference type="ARBA" id="ARBA00001255"/>
    </source>
</evidence>
<evidence type="ECO:0000313" key="10">
    <source>
        <dbReference type="Proteomes" id="UP000698800"/>
    </source>
</evidence>
<evidence type="ECO:0000256" key="5">
    <source>
        <dbReference type="ARBA" id="ARBA00023295"/>
    </source>
</evidence>
<dbReference type="EMBL" id="JAGHQL010000263">
    <property type="protein sequence ID" value="KAH0534180.1"/>
    <property type="molecule type" value="Genomic_DNA"/>
</dbReference>
<evidence type="ECO:0000313" key="9">
    <source>
        <dbReference type="EMBL" id="KAH0534180.1"/>
    </source>
</evidence>
<dbReference type="InterPro" id="IPR008979">
    <property type="entry name" value="Galactose-bd-like_sf"/>
</dbReference>
<keyword evidence="10" id="KW-1185">Reference proteome</keyword>
<comment type="caution">
    <text evidence="9">The sequence shown here is derived from an EMBL/GenBank/DDBJ whole genome shotgun (WGS) entry which is preliminary data.</text>
</comment>
<keyword evidence="7" id="KW-0732">Signal</keyword>
<dbReference type="InterPro" id="IPR002241">
    <property type="entry name" value="Glyco_hydro_27"/>
</dbReference>
<evidence type="ECO:0000256" key="6">
    <source>
        <dbReference type="RuleBase" id="RU361168"/>
    </source>
</evidence>
<dbReference type="GO" id="GO:0005975">
    <property type="term" value="P:carbohydrate metabolic process"/>
    <property type="evidence" value="ECO:0007669"/>
    <property type="project" value="InterPro"/>
</dbReference>
<dbReference type="AlphaFoldDB" id="A0A9P8L098"/>
<name>A0A9P8L098_9PEZI</name>
<dbReference type="PANTHER" id="PTHR11452">
    <property type="entry name" value="ALPHA-GALACTOSIDASE/ALPHA-N-ACETYLGALACTOSAMINIDASE"/>
    <property type="match status" value="1"/>
</dbReference>
<evidence type="ECO:0000256" key="3">
    <source>
        <dbReference type="ARBA" id="ARBA00012755"/>
    </source>
</evidence>
<dbReference type="OrthoDB" id="5795902at2759"/>
<dbReference type="SUPFAM" id="SSF49785">
    <property type="entry name" value="Galactose-binding domain-like"/>
    <property type="match status" value="2"/>
</dbReference>
<dbReference type="PRINTS" id="PR00740">
    <property type="entry name" value="GLHYDRLASE27"/>
</dbReference>
<dbReference type="InterPro" id="IPR038637">
    <property type="entry name" value="NPCBM_sf"/>
</dbReference>
<comment type="catalytic activity">
    <reaction evidence="1 6">
        <text>Hydrolysis of terminal, non-reducing alpha-D-galactose residues in alpha-D-galactosides, including galactose oligosaccharides, galactomannans and galactolipids.</text>
        <dbReference type="EC" id="3.2.1.22"/>
    </reaction>
</comment>
<feature type="domain" description="Glycosyl hydrolase family 98 putative carbohydrate-binding module" evidence="8">
    <location>
        <begin position="464"/>
        <end position="597"/>
    </location>
</feature>
<dbReference type="SUPFAM" id="SSF51011">
    <property type="entry name" value="Glycosyl hydrolase domain"/>
    <property type="match status" value="1"/>
</dbReference>
<dbReference type="Proteomes" id="UP000698800">
    <property type="component" value="Unassembled WGS sequence"/>
</dbReference>
<sequence>MKELATALFLLPMLMTTILPSTQAQTPAGTSPEFWKWAQKPPMGWNSWDCFATTVTEAQTKAQADYMAEKLALYGWQYIVVDIQWYESGATSFEYRANAPLEMDEWSRLQPASNKFPSAAGGKGFKALADYVHSKGLKFGIHMMRGIPRQAVTRNTPIKGTKLHAADIADTHSTCPWNPDMYGVDMTKPGAQEYYDSLYAMFASWGVDFVKVDDLSRPYHQAEIEAIRRAIDKTRRPIILSTSPGETPVTSGAHVQQHANMWRISDDFWDDWSALFTQFKRLDDWTPYRGPGHFPDADMLPLGAIRQVPGYGGGPWTRFTQDEQRTMMSLWAIVRSPLMMGGDMTKNDDFTLSLLTNKEVIEVNQNSNGNRQLFHRDGLIAWIANDPNGPDKYLAVFNTGDALTLDIKNAVFRSDLLTRQTPGHGVEVELDITEAKKLFLMVDDGGDNFTADHFDWSEPRLIGPQGEFKLTELPWIKATAGWGQPSTKTAVGGKPMRIDGKQVAYGIGTHANSIIEFDLPPGYTKFKAFAGLDEGGTSQPNGATVRAMVFTHSPYIQQESATVPVTWQELGFNGPVRVRDLWQRKDLGVFSDQVFIVLKPHASVLYRITPVKAP</sequence>
<feature type="signal peptide" evidence="7">
    <location>
        <begin position="1"/>
        <end position="24"/>
    </location>
</feature>
<dbReference type="Gene3D" id="2.60.120.1060">
    <property type="entry name" value="NPCBM/NEW2 domain"/>
    <property type="match status" value="2"/>
</dbReference>
<proteinExistence type="inferred from homology"/>
<dbReference type="InterPro" id="IPR041233">
    <property type="entry name" value="Melibiase_C"/>
</dbReference>
<protein>
    <recommendedName>
        <fullName evidence="3 6">Alpha-galactosidase</fullName>
        <ecNumber evidence="3 6">3.2.1.22</ecNumber>
    </recommendedName>
    <alternativeName>
        <fullName evidence="6">Melibiase</fullName>
    </alternativeName>
</protein>
<dbReference type="SMART" id="SM00776">
    <property type="entry name" value="NPCBM"/>
    <property type="match status" value="1"/>
</dbReference>
<comment type="similarity">
    <text evidence="2 6">Belongs to the glycosyl hydrolase 27 family.</text>
</comment>
<evidence type="ECO:0000256" key="7">
    <source>
        <dbReference type="SAM" id="SignalP"/>
    </source>
</evidence>
<evidence type="ECO:0000259" key="8">
    <source>
        <dbReference type="SMART" id="SM00776"/>
    </source>
</evidence>
<keyword evidence="5 6" id="KW-0326">Glycosidase</keyword>
<accession>A0A9P8L098</accession>
<keyword evidence="6" id="KW-1015">Disulfide bond</keyword>
<dbReference type="PANTHER" id="PTHR11452:SF42">
    <property type="entry name" value="ALPHA-GALACTOSIDASE"/>
    <property type="match status" value="1"/>
</dbReference>
<dbReference type="Pfam" id="PF08305">
    <property type="entry name" value="NPCBM"/>
    <property type="match status" value="2"/>
</dbReference>
<dbReference type="CDD" id="cd14792">
    <property type="entry name" value="GH27"/>
    <property type="match status" value="1"/>
</dbReference>
<dbReference type="InterPro" id="IPR013222">
    <property type="entry name" value="Glyco_hyd_98_carb-bd"/>
</dbReference>
<dbReference type="Pfam" id="PF16499">
    <property type="entry name" value="Melibiase_2"/>
    <property type="match status" value="2"/>
</dbReference>
<evidence type="ECO:0000256" key="4">
    <source>
        <dbReference type="ARBA" id="ARBA00022801"/>
    </source>
</evidence>
<keyword evidence="4 6" id="KW-0378">Hydrolase</keyword>
<dbReference type="GO" id="GO:0004557">
    <property type="term" value="F:alpha-galactosidase activity"/>
    <property type="evidence" value="ECO:0007669"/>
    <property type="project" value="UniProtKB-EC"/>
</dbReference>
<dbReference type="Pfam" id="PF17801">
    <property type="entry name" value="Melibiase_C"/>
    <property type="match status" value="1"/>
</dbReference>
<dbReference type="SUPFAM" id="SSF51445">
    <property type="entry name" value="(Trans)glycosidases"/>
    <property type="match status" value="1"/>
</dbReference>
<evidence type="ECO:0000256" key="2">
    <source>
        <dbReference type="ARBA" id="ARBA00009743"/>
    </source>
</evidence>
<reference evidence="9" key="1">
    <citation type="submission" date="2021-03" db="EMBL/GenBank/DDBJ databases">
        <title>Comparative genomics and phylogenomic investigation of the class Geoglossomycetes provide insights into ecological specialization and systematics.</title>
        <authorList>
            <person name="Melie T."/>
            <person name="Pirro S."/>
            <person name="Miller A.N."/>
            <person name="Quandt A."/>
        </authorList>
    </citation>
    <scope>NUCLEOTIDE SEQUENCE</scope>
    <source>
        <strain evidence="9">GBOQ0MN5Z8</strain>
    </source>
</reference>
<dbReference type="Gene3D" id="3.20.20.70">
    <property type="entry name" value="Aldolase class I"/>
    <property type="match status" value="1"/>
</dbReference>
<organism evidence="9 10">
    <name type="scientific">Glutinoglossum americanum</name>
    <dbReference type="NCBI Taxonomy" id="1670608"/>
    <lineage>
        <taxon>Eukaryota</taxon>
        <taxon>Fungi</taxon>
        <taxon>Dikarya</taxon>
        <taxon>Ascomycota</taxon>
        <taxon>Pezizomycotina</taxon>
        <taxon>Geoglossomycetes</taxon>
        <taxon>Geoglossales</taxon>
        <taxon>Geoglossaceae</taxon>
        <taxon>Glutinoglossum</taxon>
    </lineage>
</organism>
<dbReference type="InterPro" id="IPR013785">
    <property type="entry name" value="Aldolase_TIM"/>
</dbReference>
<feature type="chain" id="PRO_5040151006" description="Alpha-galactosidase" evidence="7">
    <location>
        <begin position="25"/>
        <end position="614"/>
    </location>
</feature>
<dbReference type="EC" id="3.2.1.22" evidence="3 6"/>
<dbReference type="InterPro" id="IPR017853">
    <property type="entry name" value="GH"/>
</dbReference>
<gene>
    <name evidence="9" type="ORF">FGG08_007227</name>
</gene>